<evidence type="ECO:0000259" key="4">
    <source>
        <dbReference type="Pfam" id="PF00535"/>
    </source>
</evidence>
<evidence type="ECO:0000256" key="3">
    <source>
        <dbReference type="ARBA" id="ARBA00022679"/>
    </source>
</evidence>
<keyword evidence="6" id="KW-1185">Reference proteome</keyword>
<keyword evidence="2" id="KW-0328">Glycosyltransferase</keyword>
<dbReference type="SUPFAM" id="SSF53448">
    <property type="entry name" value="Nucleotide-diphospho-sugar transferases"/>
    <property type="match status" value="1"/>
</dbReference>
<evidence type="ECO:0000256" key="1">
    <source>
        <dbReference type="ARBA" id="ARBA00006739"/>
    </source>
</evidence>
<accession>A0A512B062</accession>
<protein>
    <submittedName>
        <fullName evidence="5">Glycosyl transferase</fullName>
    </submittedName>
</protein>
<comment type="caution">
    <text evidence="5">The sequence shown here is derived from an EMBL/GenBank/DDBJ whole genome shotgun (WGS) entry which is preliminary data.</text>
</comment>
<dbReference type="InterPro" id="IPR029044">
    <property type="entry name" value="Nucleotide-diphossugar_trans"/>
</dbReference>
<dbReference type="PANTHER" id="PTHR43179">
    <property type="entry name" value="RHAMNOSYLTRANSFERASE WBBL"/>
    <property type="match status" value="1"/>
</dbReference>
<dbReference type="PANTHER" id="PTHR43179:SF12">
    <property type="entry name" value="GALACTOFURANOSYLTRANSFERASE GLFT2"/>
    <property type="match status" value="1"/>
</dbReference>
<evidence type="ECO:0000256" key="2">
    <source>
        <dbReference type="ARBA" id="ARBA00022676"/>
    </source>
</evidence>
<name>A0A512B062_9BACT</name>
<organism evidence="5 6">
    <name type="scientific">Adhaeribacter aerolatus</name>
    <dbReference type="NCBI Taxonomy" id="670289"/>
    <lineage>
        <taxon>Bacteria</taxon>
        <taxon>Pseudomonadati</taxon>
        <taxon>Bacteroidota</taxon>
        <taxon>Cytophagia</taxon>
        <taxon>Cytophagales</taxon>
        <taxon>Hymenobacteraceae</taxon>
        <taxon>Adhaeribacter</taxon>
    </lineage>
</organism>
<dbReference type="InterPro" id="IPR001173">
    <property type="entry name" value="Glyco_trans_2-like"/>
</dbReference>
<reference evidence="5 6" key="1">
    <citation type="submission" date="2019-07" db="EMBL/GenBank/DDBJ databases">
        <title>Whole genome shotgun sequence of Adhaeribacter aerolatus NBRC 106133.</title>
        <authorList>
            <person name="Hosoyama A."/>
            <person name="Uohara A."/>
            <person name="Ohji S."/>
            <person name="Ichikawa N."/>
        </authorList>
    </citation>
    <scope>NUCLEOTIDE SEQUENCE [LARGE SCALE GENOMIC DNA]</scope>
    <source>
        <strain evidence="5 6">NBRC 106133</strain>
    </source>
</reference>
<keyword evidence="3 5" id="KW-0808">Transferase</keyword>
<sequence length="273" mass="31685">MVSIITAVHNQLAMNKLFYEKLVKYTHYPFELIIIDNNSTDGSREFFQSIGATVIQNEQNYSYPYCQNQGIRKAKYEVLAFLNNDIIVAPQWDKHILEAMQANQLDIITSCGIERVESVPATLALGRRWKLIKNIISNIARNGFTFRLMAKLMYGDWEKFCARRYARFGNQVQEGFVGNSVIMTRRGLEKVGLWDERIQGADFDLYIRSKKRHLEQGDVKPMHIALGVFNHHFIRLTVKSKPVKFADASNIIKIEQKWTPEERAIYLKDYVAI</sequence>
<dbReference type="RefSeq" id="WP_146899126.1">
    <property type="nucleotide sequence ID" value="NZ_BJYS01000022.1"/>
</dbReference>
<dbReference type="Pfam" id="PF00535">
    <property type="entry name" value="Glycos_transf_2"/>
    <property type="match status" value="1"/>
</dbReference>
<evidence type="ECO:0000313" key="6">
    <source>
        <dbReference type="Proteomes" id="UP000321532"/>
    </source>
</evidence>
<dbReference type="EMBL" id="BJYS01000022">
    <property type="protein sequence ID" value="GEO05351.1"/>
    <property type="molecule type" value="Genomic_DNA"/>
</dbReference>
<gene>
    <name evidence="5" type="ORF">AAE02nite_30150</name>
</gene>
<dbReference type="GO" id="GO:0016757">
    <property type="term" value="F:glycosyltransferase activity"/>
    <property type="evidence" value="ECO:0007669"/>
    <property type="project" value="UniProtKB-KW"/>
</dbReference>
<dbReference type="OrthoDB" id="9771846at2"/>
<dbReference type="Gene3D" id="3.90.550.10">
    <property type="entry name" value="Spore Coat Polysaccharide Biosynthesis Protein SpsA, Chain A"/>
    <property type="match status" value="1"/>
</dbReference>
<proteinExistence type="inferred from homology"/>
<feature type="domain" description="Glycosyltransferase 2-like" evidence="4">
    <location>
        <begin position="3"/>
        <end position="110"/>
    </location>
</feature>
<dbReference type="Proteomes" id="UP000321532">
    <property type="component" value="Unassembled WGS sequence"/>
</dbReference>
<comment type="similarity">
    <text evidence="1">Belongs to the glycosyltransferase 2 family.</text>
</comment>
<evidence type="ECO:0000313" key="5">
    <source>
        <dbReference type="EMBL" id="GEO05351.1"/>
    </source>
</evidence>
<dbReference type="AlphaFoldDB" id="A0A512B062"/>